<dbReference type="Pfam" id="PF04616">
    <property type="entry name" value="Glyco_hydro_43"/>
    <property type="match status" value="1"/>
</dbReference>
<dbReference type="RefSeq" id="WP_206100468.1">
    <property type="nucleotide sequence ID" value="NZ_CP070969.1"/>
</dbReference>
<evidence type="ECO:0000259" key="9">
    <source>
        <dbReference type="PROSITE" id="PS51272"/>
    </source>
</evidence>
<evidence type="ECO:0000256" key="8">
    <source>
        <dbReference type="SAM" id="SignalP"/>
    </source>
</evidence>
<dbReference type="InterPro" id="IPR023296">
    <property type="entry name" value="Glyco_hydro_beta-prop_sf"/>
</dbReference>
<dbReference type="InterPro" id="IPR001119">
    <property type="entry name" value="SLH_dom"/>
</dbReference>
<feature type="domain" description="SLH" evidence="9">
    <location>
        <begin position="98"/>
        <end position="161"/>
    </location>
</feature>
<dbReference type="Pfam" id="PF16369">
    <property type="entry name" value="GH43_C"/>
    <property type="match status" value="1"/>
</dbReference>
<dbReference type="Gene3D" id="2.60.40.1080">
    <property type="match status" value="1"/>
</dbReference>
<evidence type="ECO:0000313" key="10">
    <source>
        <dbReference type="EMBL" id="QSF42790.1"/>
    </source>
</evidence>
<dbReference type="Gene3D" id="2.115.10.20">
    <property type="entry name" value="Glycosyl hydrolase domain, family 43"/>
    <property type="match status" value="1"/>
</dbReference>
<accession>A0ABX7L8N3</accession>
<feature type="signal peptide" evidence="8">
    <location>
        <begin position="1"/>
        <end position="25"/>
    </location>
</feature>
<sequence>MNKTTGKLTASLLALLLLVPSQVMGASGTVNEPGKTGQLTQTTVSDYKGHWAEADFQSWVENGLITGYGKGVYKPDQNITRAEWVSLVNRVFNLQSLSGSSFSDVAEGSAYYTEIMKAVSAGYVSGYSDGTFRPAQSVSRQEAAVMLYRLFQLDASSAAAAPKDAAELPEWSREAVLSLLGDGFLSGYEDGSFKGLRSVTRAEALRMISKLSGQIILKSGSYNALNTSNVVIGAAGVELKNTSITGNLYLTEGIAEGDITLDNVKVAGKIVVTGGGENSVVLNNSTAAVLVAAKKNGKLRIAAKGSSAVADVKVQSGVKLEEDAVATGAGFGKVTVEQTLPKAAVVQLSGSFDSVIMNALGEPTLYLSKGRISEMTLNLKAGLRLEAGTEIINLIPNVSEAVNIQGSGKVTFDQKYSSLIKLETPAPTATATATVSSGGGTTASPEPTSTATPTATATPVPTSTATPAPTATATPAPSPVATAPAFSNVSVHDPSVVKNGDTYYVFGSHIEAAKTKDLMNWSTFTNGYTTPDNMLFGDLSANLAESFAWAGENDSDSKGGFSVWAPDVFWNADYVNKDGSKGAYMMYYCTSSTYIRSAIGYAVSQTIEGPYVYGGTVIYSGFTAGEAYDANSKVNKKWTNTNIQALIDNGTLDGMNPAWFNTNGTYNNKMYTNAIDPTLFYDEDGKLWMTYGSWSGGIFVLEVDPATGEPKYPGKDGTTADGRIIDRYFGTKISGGNFKSGEGPYIVYDKNTDYYYLYVTYGGLASDGGYNMRLFRSANPDGPYKDATGQNAVLETDEDHSAIGNKLLGNFMFSNLNGVADFPTYGYVSSGHNSVYYNEEEGKLFNFFHTRFPLRGETHEVRVHQMFMNEDAWPVVAPHRYSGETLSKVGRADVVGAYQFVNHGEDTSAKIKSTVDVELLEDGTLGGAVSGTWELTGDYYAHLLINETDNGSTVQRLYKGVFVKQWDSTRKDNVMVFTAMSDQDVAVWGSAIELLSDEELVVNVANSLTLGDTSKVYRDLKLPVSGVHGAVITWASSNEAVVAADGKVTRPAAGSGKASVQLTATIKLGEAAVTKTFTVVVVQLSGTQLEDGLVAAYDFEGNLAENGDRLAAATVTGKLINTTDGKVSYVEGENGQAVKLDGSSGVRLPDGLISSNAYTISLWLNPEQLTAYTPAFFGAQSSSNWISLLPYGNGAATTRMWFGSDTWLDADAGLQIPAGKWSHITFTYDAGAVKLYVNGVLKYSGTSFTDVFKGTDGVFALGVNYWDIPYKGLIDQFRVYEKALTPEAVGWLVNGEPDANVKVTSISFADTEKSVATGNTFTSQPAILPGNAGNQALAWTSSAPEFAEVDPVTGVVTAKAVGEAVITAASTDGSNVTGSYTVKVTDGLVAVFSFDGDLKESHQLTGEGRVTGSLIDSTTVGSITYGTGISGQAALLDGMSGIRLPDGLINSNSYSVSMWLNPEQLTNFTTAFFGASSNSSWISLVPQLADKETVLWANAAYRATAGIKIAENQWTHVVFTVYNGAVKLYINGEEKFSGTDFPNIFKNNNGIFTLGVNYWDTPYKGLIDELKIYNNVLTPEKVKAEYQQYGK</sequence>
<organism evidence="10 11">
    <name type="scientific">Paenibacillus tianjinensis</name>
    <dbReference type="NCBI Taxonomy" id="2810347"/>
    <lineage>
        <taxon>Bacteria</taxon>
        <taxon>Bacillati</taxon>
        <taxon>Bacillota</taxon>
        <taxon>Bacilli</taxon>
        <taxon>Bacillales</taxon>
        <taxon>Paenibacillaceae</taxon>
        <taxon>Paenibacillus</taxon>
    </lineage>
</organism>
<dbReference type="Pfam" id="PF13385">
    <property type="entry name" value="Laminin_G_3"/>
    <property type="match status" value="2"/>
</dbReference>
<dbReference type="InterPro" id="IPR003343">
    <property type="entry name" value="Big_2"/>
</dbReference>
<dbReference type="Proteomes" id="UP000663452">
    <property type="component" value="Chromosome"/>
</dbReference>
<dbReference type="EMBL" id="CP070969">
    <property type="protein sequence ID" value="QSF42790.1"/>
    <property type="molecule type" value="Genomic_DNA"/>
</dbReference>
<evidence type="ECO:0000256" key="1">
    <source>
        <dbReference type="ARBA" id="ARBA00004834"/>
    </source>
</evidence>
<dbReference type="SMART" id="SM00635">
    <property type="entry name" value="BID_2"/>
    <property type="match status" value="1"/>
</dbReference>
<keyword evidence="3 8" id="KW-0732">Signal</keyword>
<feature type="domain" description="SLH" evidence="9">
    <location>
        <begin position="162"/>
        <end position="222"/>
    </location>
</feature>
<comment type="pathway">
    <text evidence="1">Glycan metabolism; L-arabinan degradation.</text>
</comment>
<dbReference type="SUPFAM" id="SSF49899">
    <property type="entry name" value="Concanavalin A-like lectins/glucanases"/>
    <property type="match status" value="2"/>
</dbReference>
<keyword evidence="5" id="KW-1015">Disulfide bond</keyword>
<keyword evidence="4" id="KW-0378">Hydrolase</keyword>
<proteinExistence type="inferred from homology"/>
<dbReference type="InterPro" id="IPR050727">
    <property type="entry name" value="GH43_arabinanases"/>
</dbReference>
<feature type="region of interest" description="Disordered" evidence="7">
    <location>
        <begin position="427"/>
        <end position="479"/>
    </location>
</feature>
<dbReference type="SMART" id="SM00560">
    <property type="entry name" value="LamGL"/>
    <property type="match status" value="2"/>
</dbReference>
<dbReference type="InterPro" id="IPR013320">
    <property type="entry name" value="ConA-like_dom_sf"/>
</dbReference>
<keyword evidence="11" id="KW-1185">Reference proteome</keyword>
<keyword evidence="6" id="KW-0326">Glycosidase</keyword>
<dbReference type="Pfam" id="PF02368">
    <property type="entry name" value="Big_2"/>
    <property type="match status" value="1"/>
</dbReference>
<dbReference type="InterPro" id="IPR006710">
    <property type="entry name" value="Glyco_hydro_43"/>
</dbReference>
<dbReference type="PANTHER" id="PTHR43301:SF3">
    <property type="entry name" value="ARABINAN ENDO-1,5-ALPHA-L-ARABINOSIDASE A-RELATED"/>
    <property type="match status" value="1"/>
</dbReference>
<dbReference type="PANTHER" id="PTHR43301">
    <property type="entry name" value="ARABINAN ENDO-1,5-ALPHA-L-ARABINOSIDASE"/>
    <property type="match status" value="1"/>
</dbReference>
<evidence type="ECO:0000256" key="6">
    <source>
        <dbReference type="ARBA" id="ARBA00023295"/>
    </source>
</evidence>
<dbReference type="Gene3D" id="2.40.128.10">
    <property type="match status" value="1"/>
</dbReference>
<name>A0ABX7L8N3_9BACL</name>
<feature type="domain" description="SLH" evidence="9">
    <location>
        <begin position="39"/>
        <end position="96"/>
    </location>
</feature>
<evidence type="ECO:0000256" key="5">
    <source>
        <dbReference type="ARBA" id="ARBA00023157"/>
    </source>
</evidence>
<evidence type="ECO:0000256" key="4">
    <source>
        <dbReference type="ARBA" id="ARBA00022801"/>
    </source>
</evidence>
<protein>
    <submittedName>
        <fullName evidence="10">S-layer homology domain-containing protein</fullName>
    </submittedName>
</protein>
<dbReference type="Pfam" id="PF00395">
    <property type="entry name" value="SLH"/>
    <property type="match status" value="3"/>
</dbReference>
<dbReference type="InterPro" id="IPR008964">
    <property type="entry name" value="Invasin/intimin_cell_adhesion"/>
</dbReference>
<dbReference type="SUPFAM" id="SSF49373">
    <property type="entry name" value="Invasin/intimin cell-adhesion fragments"/>
    <property type="match status" value="1"/>
</dbReference>
<dbReference type="PROSITE" id="PS51272">
    <property type="entry name" value="SLH"/>
    <property type="match status" value="3"/>
</dbReference>
<reference evidence="10 11" key="1">
    <citation type="submission" date="2021-02" db="EMBL/GenBank/DDBJ databases">
        <title>Paenibacillus tianjinensis sp. nov.</title>
        <authorList>
            <person name="Liu H."/>
        </authorList>
    </citation>
    <scope>NUCLEOTIDE SEQUENCE [LARGE SCALE GENOMIC DNA]</scope>
    <source>
        <strain evidence="10 11">TB2019</strain>
    </source>
</reference>
<comment type="similarity">
    <text evidence="2">Belongs to the glycosyl hydrolase 43 family.</text>
</comment>
<evidence type="ECO:0000256" key="2">
    <source>
        <dbReference type="ARBA" id="ARBA00009865"/>
    </source>
</evidence>
<gene>
    <name evidence="10" type="ORF">JRJ22_15885</name>
</gene>
<dbReference type="SUPFAM" id="SSF75005">
    <property type="entry name" value="Arabinanase/levansucrase/invertase"/>
    <property type="match status" value="1"/>
</dbReference>
<evidence type="ECO:0000256" key="3">
    <source>
        <dbReference type="ARBA" id="ARBA00022729"/>
    </source>
</evidence>
<dbReference type="InterPro" id="IPR046780">
    <property type="entry name" value="aBig_2"/>
</dbReference>
<evidence type="ECO:0000256" key="7">
    <source>
        <dbReference type="SAM" id="MobiDB-lite"/>
    </source>
</evidence>
<dbReference type="CDD" id="cd18832">
    <property type="entry name" value="GH43_GsAbnA-like"/>
    <property type="match status" value="1"/>
</dbReference>
<dbReference type="Gene3D" id="2.60.120.200">
    <property type="match status" value="2"/>
</dbReference>
<evidence type="ECO:0000313" key="11">
    <source>
        <dbReference type="Proteomes" id="UP000663452"/>
    </source>
</evidence>
<dbReference type="InterPro" id="IPR032291">
    <property type="entry name" value="Abn2_C"/>
</dbReference>
<dbReference type="InterPro" id="IPR006558">
    <property type="entry name" value="LamG-like"/>
</dbReference>
<dbReference type="Pfam" id="PF20578">
    <property type="entry name" value="aBig_2"/>
    <property type="match status" value="1"/>
</dbReference>
<feature type="chain" id="PRO_5045423386" evidence="8">
    <location>
        <begin position="26"/>
        <end position="1591"/>
    </location>
</feature>